<dbReference type="EMBL" id="QTJV01000002">
    <property type="protein sequence ID" value="RFM35269.1"/>
    <property type="molecule type" value="Genomic_DNA"/>
</dbReference>
<name>A0A3E1P4Z6_9BACT</name>
<feature type="transmembrane region" description="Helical" evidence="1">
    <location>
        <begin position="87"/>
        <end position="107"/>
    </location>
</feature>
<feature type="transmembrane region" description="Helical" evidence="1">
    <location>
        <begin position="272"/>
        <end position="294"/>
    </location>
</feature>
<keyword evidence="1" id="KW-1133">Transmembrane helix</keyword>
<gene>
    <name evidence="2" type="ORF">DXN04_07710</name>
</gene>
<evidence type="ECO:0000313" key="2">
    <source>
        <dbReference type="EMBL" id="RFM35269.1"/>
    </source>
</evidence>
<feature type="transmembrane region" description="Helical" evidence="1">
    <location>
        <begin position="199"/>
        <end position="218"/>
    </location>
</feature>
<dbReference type="Proteomes" id="UP000261174">
    <property type="component" value="Unassembled WGS sequence"/>
</dbReference>
<organism evidence="2 3">
    <name type="scientific">Chitinophaga silvisoli</name>
    <dbReference type="NCBI Taxonomy" id="2291814"/>
    <lineage>
        <taxon>Bacteria</taxon>
        <taxon>Pseudomonadati</taxon>
        <taxon>Bacteroidota</taxon>
        <taxon>Chitinophagia</taxon>
        <taxon>Chitinophagales</taxon>
        <taxon>Chitinophagaceae</taxon>
        <taxon>Chitinophaga</taxon>
    </lineage>
</organism>
<protein>
    <submittedName>
        <fullName evidence="2">Uncharacterized protein</fullName>
    </submittedName>
</protein>
<keyword evidence="3" id="KW-1185">Reference proteome</keyword>
<feature type="transmembrane region" description="Helical" evidence="1">
    <location>
        <begin position="239"/>
        <end position="260"/>
    </location>
</feature>
<proteinExistence type="predicted"/>
<dbReference type="AlphaFoldDB" id="A0A3E1P4Z6"/>
<keyword evidence="1" id="KW-0812">Transmembrane</keyword>
<dbReference type="OrthoDB" id="621631at2"/>
<evidence type="ECO:0000313" key="3">
    <source>
        <dbReference type="Proteomes" id="UP000261174"/>
    </source>
</evidence>
<feature type="transmembrane region" description="Helical" evidence="1">
    <location>
        <begin position="392"/>
        <end position="409"/>
    </location>
</feature>
<evidence type="ECO:0000256" key="1">
    <source>
        <dbReference type="SAM" id="Phobius"/>
    </source>
</evidence>
<comment type="caution">
    <text evidence="2">The sequence shown here is derived from an EMBL/GenBank/DDBJ whole genome shotgun (WGS) entry which is preliminary data.</text>
</comment>
<feature type="transmembrane region" description="Helical" evidence="1">
    <location>
        <begin position="58"/>
        <end position="75"/>
    </location>
</feature>
<feature type="transmembrane region" description="Helical" evidence="1">
    <location>
        <begin position="12"/>
        <end position="28"/>
    </location>
</feature>
<feature type="transmembrane region" description="Helical" evidence="1">
    <location>
        <begin position="342"/>
        <end position="362"/>
    </location>
</feature>
<feature type="transmembrane region" description="Helical" evidence="1">
    <location>
        <begin position="151"/>
        <end position="174"/>
    </location>
</feature>
<sequence length="424" mass="48832">MTFFNPNQLRVLKSGWIMAVLAWLLLFIPHAPGYIVNTLTITGLLSWEFVVSRRWKDFSIMVLVSGIAFSLQHILMNHLPDGNPAAAGALSHLNLFAAFLVAITTHYHLMGIDNKFSAGLLATAIFYLLPKTGNPFSSNYVFTGTFMKESIFMASSLILLYMKIVCYYVILFLVENGYRLRHFMERLPSKVQVYNRWEYLFMWMMLFFAYMGCIGDLSTRVHMLFEGQQMPEESTPMSILFMMASVFFLYAGAIMLRNVITGRALTIGYYSPWMLLLHLLPVVNIIAAITCFFAPEKRETHMKNAASYLQAKREYARKAMIVLGLLITAYNIYTMLFVPTGLRLVAISILAMLYLLKIGAYLKLNASKIFVYIVVLLNILTVAYAFNDYFIFYLALIYLYYYFLIETFYPELEAEDIMEITDRE</sequence>
<reference evidence="2 3" key="1">
    <citation type="submission" date="2018-08" db="EMBL/GenBank/DDBJ databases">
        <title>Chitinophaga sp. K20C18050901, a novel bacterium isolated from forest soil.</title>
        <authorList>
            <person name="Wang C."/>
        </authorList>
    </citation>
    <scope>NUCLEOTIDE SEQUENCE [LARGE SCALE GENOMIC DNA]</scope>
    <source>
        <strain evidence="2 3">K20C18050901</strain>
    </source>
</reference>
<feature type="transmembrane region" description="Helical" evidence="1">
    <location>
        <begin position="369"/>
        <end position="386"/>
    </location>
</feature>
<keyword evidence="1" id="KW-0472">Membrane</keyword>
<accession>A0A3E1P4Z6</accession>
<dbReference type="RefSeq" id="WP_116852749.1">
    <property type="nucleotide sequence ID" value="NZ_QTJV01000002.1"/>
</dbReference>